<dbReference type="SUPFAM" id="SSF46955">
    <property type="entry name" value="Putative DNA-binding domain"/>
    <property type="match status" value="1"/>
</dbReference>
<dbReference type="OrthoDB" id="9773308at2"/>
<feature type="domain" description="HTH merR-type" evidence="5">
    <location>
        <begin position="4"/>
        <end position="73"/>
    </location>
</feature>
<dbReference type="AlphaFoldDB" id="A0A2W1LRD3"/>
<dbReference type="PRINTS" id="PR00040">
    <property type="entry name" value="HTHMERR"/>
</dbReference>
<proteinExistence type="predicted"/>
<dbReference type="PANTHER" id="PTHR30204">
    <property type="entry name" value="REDOX-CYCLING DRUG-SENSING TRANSCRIPTIONAL ACTIVATOR SOXR"/>
    <property type="match status" value="1"/>
</dbReference>
<dbReference type="SMART" id="SM00422">
    <property type="entry name" value="HTH_MERR"/>
    <property type="match status" value="1"/>
</dbReference>
<evidence type="ECO:0000256" key="1">
    <source>
        <dbReference type="ARBA" id="ARBA00022491"/>
    </source>
</evidence>
<evidence type="ECO:0000259" key="5">
    <source>
        <dbReference type="PROSITE" id="PS50937"/>
    </source>
</evidence>
<keyword evidence="3" id="KW-0238">DNA-binding</keyword>
<organism evidence="6 7">
    <name type="scientific">Paenibacillus sambharensis</name>
    <dbReference type="NCBI Taxonomy" id="1803190"/>
    <lineage>
        <taxon>Bacteria</taxon>
        <taxon>Bacillati</taxon>
        <taxon>Bacillota</taxon>
        <taxon>Bacilli</taxon>
        <taxon>Bacillales</taxon>
        <taxon>Paenibacillaceae</taxon>
        <taxon>Paenibacillus</taxon>
    </lineage>
</organism>
<accession>A0A2W1LRD3</accession>
<protein>
    <recommendedName>
        <fullName evidence="5">HTH merR-type domain-containing protein</fullName>
    </recommendedName>
</protein>
<keyword evidence="1" id="KW-0678">Repressor</keyword>
<dbReference type="CDD" id="cd00592">
    <property type="entry name" value="HTH_MerR-like"/>
    <property type="match status" value="1"/>
</dbReference>
<dbReference type="GO" id="GO:0003677">
    <property type="term" value="F:DNA binding"/>
    <property type="evidence" value="ECO:0007669"/>
    <property type="project" value="UniProtKB-KW"/>
</dbReference>
<sequence length="261" mass="29826">MQGKMTIQAFSDRTGLPASTLRYYEKEGLLIPDIRADNGYRLYNESQVPRAIKLHSLRQAGVSLAELKAYLAAERAEQADWLEKWRQDIDSKIQSLNAAKQYLHGIKSQDEHVRLVKWDTPVHMLWFRSRVERKLNPFVKAIDEGAEMLSSYDLLHTQEAFIRQIQMDGDEMLGIIGYRLRGKHAIPDELQKAGAFIEAVSPALFVSLDCLSNDPYACFGHMLVLQSFGFEPAGPSMERHYLNDKLHYEVMIPVVYGTPKL</sequence>
<dbReference type="InterPro" id="IPR000551">
    <property type="entry name" value="MerR-type_HTH_dom"/>
</dbReference>
<dbReference type="PROSITE" id="PS50937">
    <property type="entry name" value="HTH_MERR_2"/>
    <property type="match status" value="1"/>
</dbReference>
<dbReference type="Pfam" id="PF13411">
    <property type="entry name" value="MerR_1"/>
    <property type="match status" value="1"/>
</dbReference>
<evidence type="ECO:0000313" key="7">
    <source>
        <dbReference type="Proteomes" id="UP000249522"/>
    </source>
</evidence>
<dbReference type="EMBL" id="QKRB01000028">
    <property type="protein sequence ID" value="PZD97395.1"/>
    <property type="molecule type" value="Genomic_DNA"/>
</dbReference>
<reference evidence="6 7" key="1">
    <citation type="submission" date="2018-06" db="EMBL/GenBank/DDBJ databases">
        <title>Paenibacillus imtechensis sp. nov.</title>
        <authorList>
            <person name="Pinnaka A.K."/>
            <person name="Singh H."/>
            <person name="Kaur M."/>
        </authorList>
    </citation>
    <scope>NUCLEOTIDE SEQUENCE [LARGE SCALE GENOMIC DNA]</scope>
    <source>
        <strain evidence="6 7">SMB1</strain>
    </source>
</reference>
<evidence type="ECO:0000256" key="3">
    <source>
        <dbReference type="ARBA" id="ARBA00023125"/>
    </source>
</evidence>
<evidence type="ECO:0000256" key="4">
    <source>
        <dbReference type="ARBA" id="ARBA00023163"/>
    </source>
</evidence>
<dbReference type="InterPro" id="IPR009061">
    <property type="entry name" value="DNA-bd_dom_put_sf"/>
</dbReference>
<dbReference type="InterPro" id="IPR047057">
    <property type="entry name" value="MerR_fam"/>
</dbReference>
<gene>
    <name evidence="6" type="ORF">DNH61_03345</name>
</gene>
<name>A0A2W1LRD3_9BACL</name>
<keyword evidence="2" id="KW-0805">Transcription regulation</keyword>
<keyword evidence="7" id="KW-1185">Reference proteome</keyword>
<keyword evidence="4" id="KW-0804">Transcription</keyword>
<dbReference type="Gene3D" id="1.10.1660.10">
    <property type="match status" value="1"/>
</dbReference>
<dbReference type="PANTHER" id="PTHR30204:SF69">
    <property type="entry name" value="MERR-FAMILY TRANSCRIPTIONAL REGULATOR"/>
    <property type="match status" value="1"/>
</dbReference>
<dbReference type="GO" id="GO:0003700">
    <property type="term" value="F:DNA-binding transcription factor activity"/>
    <property type="evidence" value="ECO:0007669"/>
    <property type="project" value="InterPro"/>
</dbReference>
<dbReference type="RefSeq" id="WP_111145253.1">
    <property type="nucleotide sequence ID" value="NZ_QKRB01000028.1"/>
</dbReference>
<evidence type="ECO:0000313" key="6">
    <source>
        <dbReference type="EMBL" id="PZD97395.1"/>
    </source>
</evidence>
<dbReference type="Proteomes" id="UP000249522">
    <property type="component" value="Unassembled WGS sequence"/>
</dbReference>
<comment type="caution">
    <text evidence="6">The sequence shown here is derived from an EMBL/GenBank/DDBJ whole genome shotgun (WGS) entry which is preliminary data.</text>
</comment>
<evidence type="ECO:0000256" key="2">
    <source>
        <dbReference type="ARBA" id="ARBA00023015"/>
    </source>
</evidence>